<name>A0A7H1N2U3_9PROT</name>
<organism evidence="1 2">
    <name type="scientific">Defluviicoccus vanus</name>
    <dbReference type="NCBI Taxonomy" id="111831"/>
    <lineage>
        <taxon>Bacteria</taxon>
        <taxon>Pseudomonadati</taxon>
        <taxon>Pseudomonadota</taxon>
        <taxon>Alphaproteobacteria</taxon>
        <taxon>Rhodospirillales</taxon>
        <taxon>Rhodospirillaceae</taxon>
        <taxon>Defluviicoccus</taxon>
    </lineage>
</organism>
<accession>A0A7H1N2U3</accession>
<dbReference type="AlphaFoldDB" id="A0A7H1N2U3"/>
<evidence type="ECO:0000313" key="2">
    <source>
        <dbReference type="Proteomes" id="UP000516369"/>
    </source>
</evidence>
<proteinExistence type="predicted"/>
<dbReference type="EMBL" id="CP053923">
    <property type="protein sequence ID" value="QNT70029.1"/>
    <property type="molecule type" value="Genomic_DNA"/>
</dbReference>
<gene>
    <name evidence="1" type="ORF">HQ394_12650</name>
</gene>
<reference evidence="1 2" key="1">
    <citation type="submission" date="2020-05" db="EMBL/GenBank/DDBJ databases">
        <title>Complete closed genome sequence of Defluviicoccus vanus.</title>
        <authorList>
            <person name="Bessarab I."/>
            <person name="Arumugam K."/>
            <person name="Maszenan A.M."/>
            <person name="Seviour R.J."/>
            <person name="Williams R.B."/>
        </authorList>
    </citation>
    <scope>NUCLEOTIDE SEQUENCE [LARGE SCALE GENOMIC DNA]</scope>
    <source>
        <strain evidence="1 2">Ben 114</strain>
    </source>
</reference>
<dbReference type="RefSeq" id="WP_190260539.1">
    <property type="nucleotide sequence ID" value="NZ_CP053923.1"/>
</dbReference>
<dbReference type="Proteomes" id="UP000516369">
    <property type="component" value="Chromosome"/>
</dbReference>
<evidence type="ECO:0000313" key="1">
    <source>
        <dbReference type="EMBL" id="QNT70029.1"/>
    </source>
</evidence>
<dbReference type="KEGG" id="dvn:HQ394_12650"/>
<keyword evidence="2" id="KW-1185">Reference proteome</keyword>
<protein>
    <submittedName>
        <fullName evidence="1">Uncharacterized protein</fullName>
    </submittedName>
</protein>
<sequence length="74" mass="7798">MNVMNVGSSLVLDVAPSSSIEPALGPFGDASIERGRARGWDLLGTVPVPLRHWVRDAVADLVTVYRGEGGAPLK</sequence>